<name>A0A919R1S9_9ACTN</name>
<gene>
    <name evidence="2" type="ORF">Sru01_30890</name>
</gene>
<evidence type="ECO:0000313" key="3">
    <source>
        <dbReference type="Proteomes" id="UP000655287"/>
    </source>
</evidence>
<keyword evidence="3" id="KW-1185">Reference proteome</keyword>
<evidence type="ECO:0000256" key="1">
    <source>
        <dbReference type="SAM" id="MobiDB-lite"/>
    </source>
</evidence>
<sequence length="148" mass="15399">MPYSNTRCASMRACTSLIDVIGDAIEVDDGSEHTPGVGEGLDQAGDDGRLPDPEEPRPLVRLDIGALTPRGSTLERSLPIRVLGVNGTDGGGQVGDLARDSACDAPFAYIVLAGRLLAVLDLADLRWWPSAQFGKASAGQSGVAPEIT</sequence>
<protein>
    <submittedName>
        <fullName evidence="2">Uncharacterized protein</fullName>
    </submittedName>
</protein>
<proteinExistence type="predicted"/>
<feature type="compositionally biased region" description="Basic and acidic residues" evidence="1">
    <location>
        <begin position="46"/>
        <end position="57"/>
    </location>
</feature>
<comment type="caution">
    <text evidence="2">The sequence shown here is derived from an EMBL/GenBank/DDBJ whole genome shotgun (WGS) entry which is preliminary data.</text>
</comment>
<accession>A0A919R1S9</accession>
<feature type="region of interest" description="Disordered" evidence="1">
    <location>
        <begin position="28"/>
        <end position="57"/>
    </location>
</feature>
<dbReference type="AlphaFoldDB" id="A0A919R1S9"/>
<dbReference type="EMBL" id="BOOU01000044">
    <property type="protein sequence ID" value="GII78107.1"/>
    <property type="molecule type" value="Genomic_DNA"/>
</dbReference>
<evidence type="ECO:0000313" key="2">
    <source>
        <dbReference type="EMBL" id="GII78107.1"/>
    </source>
</evidence>
<organism evidence="2 3">
    <name type="scientific">Sphaerisporangium rufum</name>
    <dbReference type="NCBI Taxonomy" id="1381558"/>
    <lineage>
        <taxon>Bacteria</taxon>
        <taxon>Bacillati</taxon>
        <taxon>Actinomycetota</taxon>
        <taxon>Actinomycetes</taxon>
        <taxon>Streptosporangiales</taxon>
        <taxon>Streptosporangiaceae</taxon>
        <taxon>Sphaerisporangium</taxon>
    </lineage>
</organism>
<dbReference type="Proteomes" id="UP000655287">
    <property type="component" value="Unassembled WGS sequence"/>
</dbReference>
<reference evidence="2" key="1">
    <citation type="submission" date="2021-01" db="EMBL/GenBank/DDBJ databases">
        <title>Whole genome shotgun sequence of Sphaerisporangium rufum NBRC 109079.</title>
        <authorList>
            <person name="Komaki H."/>
            <person name="Tamura T."/>
        </authorList>
    </citation>
    <scope>NUCLEOTIDE SEQUENCE</scope>
    <source>
        <strain evidence="2">NBRC 109079</strain>
    </source>
</reference>